<dbReference type="Proteomes" id="UP000700334">
    <property type="component" value="Unassembled WGS sequence"/>
</dbReference>
<evidence type="ECO:0000256" key="3">
    <source>
        <dbReference type="ARBA" id="ARBA00022490"/>
    </source>
</evidence>
<evidence type="ECO:0000256" key="13">
    <source>
        <dbReference type="SAM" id="Coils"/>
    </source>
</evidence>
<comment type="subcellular location">
    <subcellularLocation>
        <location evidence="1">Cytoplasm</location>
        <location evidence="1">Cytoskeleton</location>
    </subcellularLocation>
    <subcellularLocation>
        <location evidence="2">Cytoplasm</location>
        <location evidence="2">Perinuclear region</location>
    </subcellularLocation>
    <subcellularLocation>
        <location evidence="9">Cytoplasmic vesicle</location>
        <location evidence="9">Autophagosome membrane</location>
        <topology evidence="9">Peripheral membrane protein</topology>
    </subcellularLocation>
</comment>
<feature type="domain" description="SKICH" evidence="14">
    <location>
        <begin position="21"/>
        <end position="103"/>
    </location>
</feature>
<dbReference type="GO" id="GO:0048471">
    <property type="term" value="C:perinuclear region of cytoplasm"/>
    <property type="evidence" value="ECO:0007669"/>
    <property type="project" value="UniProtKB-SubCell"/>
</dbReference>
<accession>A0A8J6DRL6</accession>
<comment type="similarity">
    <text evidence="10">Belongs to the CALCOCO family.</text>
</comment>
<keyword evidence="8" id="KW-0968">Cytoplasmic vesicle</keyword>
<evidence type="ECO:0000313" key="16">
    <source>
        <dbReference type="Proteomes" id="UP000700334"/>
    </source>
</evidence>
<dbReference type="GO" id="GO:0000421">
    <property type="term" value="C:autophagosome membrane"/>
    <property type="evidence" value="ECO:0007669"/>
    <property type="project" value="UniProtKB-SubCell"/>
</dbReference>
<dbReference type="GO" id="GO:1901098">
    <property type="term" value="P:positive regulation of autophagosome maturation"/>
    <property type="evidence" value="ECO:0007669"/>
    <property type="project" value="TreeGrafter"/>
</dbReference>
<keyword evidence="6" id="KW-0472">Membrane</keyword>
<feature type="coiled-coil region" evidence="13">
    <location>
        <begin position="271"/>
        <end position="298"/>
    </location>
</feature>
<keyword evidence="7" id="KW-0206">Cytoskeleton</keyword>
<protein>
    <recommendedName>
        <fullName evidence="11">Calcium-binding and coiled-coil domain-containing protein 2</fullName>
    </recommendedName>
    <alternativeName>
        <fullName evidence="12">Nuclear domain 10 protein NDP52</fullName>
    </alternativeName>
</protein>
<keyword evidence="3" id="KW-0963">Cytoplasm</keyword>
<dbReference type="GO" id="GO:0098792">
    <property type="term" value="P:xenophagy"/>
    <property type="evidence" value="ECO:0007669"/>
    <property type="project" value="TreeGrafter"/>
</dbReference>
<evidence type="ECO:0000256" key="2">
    <source>
        <dbReference type="ARBA" id="ARBA00004556"/>
    </source>
</evidence>
<evidence type="ECO:0000256" key="6">
    <source>
        <dbReference type="ARBA" id="ARBA00023136"/>
    </source>
</evidence>
<dbReference type="InterPro" id="IPR041611">
    <property type="entry name" value="SKICH"/>
</dbReference>
<dbReference type="GO" id="GO:0016605">
    <property type="term" value="C:PML body"/>
    <property type="evidence" value="ECO:0007669"/>
    <property type="project" value="TreeGrafter"/>
</dbReference>
<keyword evidence="5 13" id="KW-0175">Coiled coil</keyword>
<feature type="coiled-coil region" evidence="13">
    <location>
        <begin position="216"/>
        <end position="243"/>
    </location>
</feature>
<evidence type="ECO:0000313" key="15">
    <source>
        <dbReference type="EMBL" id="KAG8515783.1"/>
    </source>
</evidence>
<dbReference type="EMBL" id="JAGFMF010011697">
    <property type="protein sequence ID" value="KAG8515783.1"/>
    <property type="molecule type" value="Genomic_DNA"/>
</dbReference>
<evidence type="ECO:0000256" key="7">
    <source>
        <dbReference type="ARBA" id="ARBA00023212"/>
    </source>
</evidence>
<dbReference type="GO" id="GO:0005856">
    <property type="term" value="C:cytoskeleton"/>
    <property type="evidence" value="ECO:0007669"/>
    <property type="project" value="UniProtKB-SubCell"/>
</dbReference>
<reference evidence="15" key="1">
    <citation type="journal article" date="2021" name="Evol. Appl.">
        <title>The genome of the Pyrenean desman and the effects of bottlenecks and inbreeding on the genomic landscape of an endangered species.</title>
        <authorList>
            <person name="Escoda L."/>
            <person name="Castresana J."/>
        </authorList>
    </citation>
    <scope>NUCLEOTIDE SEQUENCE</scope>
    <source>
        <strain evidence="15">IBE-C5619</strain>
    </source>
</reference>
<gene>
    <name evidence="15" type="ORF">J0S82_010865</name>
</gene>
<sequence length="359" mass="42452">KSRRCPTSTVLKEQSDFSEIILNSVEKFNVLEGNITYCYTFTHHFIAHQKDWTGIFRKTALGYCTFMWVTLPIDLNGESAKQQEAKVKTYDLHHTYDEYYQFCGNQDDVVWEQAEIEETEQQNKELCRENKDLKDNYVTLQKQTQTCRLNSKRSINKMLKEKVKEQKDFLETELLQLKKHNQKIFSENEKMGVQLSTQEKEMERFVQEDQDKTEQVEHVKRKMKDHEKKLKQTVEVMEQKETTAMKKYQELMDQNFSLLKRLSENKIACNSLQREREREKMEKENDFFEEEEQIAELHGSGFFTLPYQTPQGCAEINPGLVYGNPYSGVQKKLSQSLKIMCSATLCKCPSLLEVAHRFY</sequence>
<dbReference type="PANTHER" id="PTHR31915:SF4">
    <property type="entry name" value="CALCIUM-BINDING AND COILED-COIL DOMAIN-CONTAINING PROTEIN 2"/>
    <property type="match status" value="1"/>
</dbReference>
<organism evidence="15 16">
    <name type="scientific">Galemys pyrenaicus</name>
    <name type="common">Iberian desman</name>
    <name type="synonym">Pyrenean desman</name>
    <dbReference type="NCBI Taxonomy" id="202257"/>
    <lineage>
        <taxon>Eukaryota</taxon>
        <taxon>Metazoa</taxon>
        <taxon>Chordata</taxon>
        <taxon>Craniata</taxon>
        <taxon>Vertebrata</taxon>
        <taxon>Euteleostomi</taxon>
        <taxon>Mammalia</taxon>
        <taxon>Eutheria</taxon>
        <taxon>Laurasiatheria</taxon>
        <taxon>Eulipotyphla</taxon>
        <taxon>Talpidae</taxon>
        <taxon>Galemys</taxon>
    </lineage>
</organism>
<comment type="caution">
    <text evidence="15">The sequence shown here is derived from an EMBL/GenBank/DDBJ whole genome shotgun (WGS) entry which is preliminary data.</text>
</comment>
<keyword evidence="16" id="KW-1185">Reference proteome</keyword>
<keyword evidence="4" id="KW-0072">Autophagy</keyword>
<dbReference type="Pfam" id="PF17751">
    <property type="entry name" value="SKICH"/>
    <property type="match status" value="1"/>
</dbReference>
<evidence type="ECO:0000259" key="14">
    <source>
        <dbReference type="Pfam" id="PF17751"/>
    </source>
</evidence>
<dbReference type="AlphaFoldDB" id="A0A8J6DRL6"/>
<evidence type="ECO:0000256" key="4">
    <source>
        <dbReference type="ARBA" id="ARBA00023006"/>
    </source>
</evidence>
<evidence type="ECO:0000256" key="11">
    <source>
        <dbReference type="ARBA" id="ARBA00040931"/>
    </source>
</evidence>
<proteinExistence type="inferred from homology"/>
<evidence type="ECO:0000256" key="12">
    <source>
        <dbReference type="ARBA" id="ARBA00041519"/>
    </source>
</evidence>
<evidence type="ECO:0000256" key="1">
    <source>
        <dbReference type="ARBA" id="ARBA00004245"/>
    </source>
</evidence>
<feature type="non-terminal residue" evidence="15">
    <location>
        <position position="359"/>
    </location>
</feature>
<feature type="non-terminal residue" evidence="15">
    <location>
        <position position="1"/>
    </location>
</feature>
<evidence type="ECO:0000256" key="5">
    <source>
        <dbReference type="ARBA" id="ARBA00023054"/>
    </source>
</evidence>
<dbReference type="InterPro" id="IPR051002">
    <property type="entry name" value="UBA_autophagy_assoc_protein"/>
</dbReference>
<evidence type="ECO:0000256" key="10">
    <source>
        <dbReference type="ARBA" id="ARBA00037963"/>
    </source>
</evidence>
<feature type="coiled-coil region" evidence="13">
    <location>
        <begin position="109"/>
        <end position="180"/>
    </location>
</feature>
<evidence type="ECO:0000256" key="8">
    <source>
        <dbReference type="ARBA" id="ARBA00023329"/>
    </source>
</evidence>
<name>A0A8J6DRL6_GALPY</name>
<dbReference type="PANTHER" id="PTHR31915">
    <property type="entry name" value="SKICH DOMAIN-CONTAINING PROTEIN"/>
    <property type="match status" value="1"/>
</dbReference>
<dbReference type="GO" id="GO:0031410">
    <property type="term" value="C:cytoplasmic vesicle"/>
    <property type="evidence" value="ECO:0007669"/>
    <property type="project" value="UniProtKB-KW"/>
</dbReference>
<dbReference type="Gene3D" id="2.60.40.2840">
    <property type="match status" value="1"/>
</dbReference>
<dbReference type="OrthoDB" id="10015001at2759"/>
<evidence type="ECO:0000256" key="9">
    <source>
        <dbReference type="ARBA" id="ARBA00037854"/>
    </source>
</evidence>